<dbReference type="GO" id="GO:0006629">
    <property type="term" value="P:lipid metabolic process"/>
    <property type="evidence" value="ECO:0007669"/>
    <property type="project" value="InterPro"/>
</dbReference>
<dbReference type="EMBL" id="LYPC01000014">
    <property type="protein sequence ID" value="OCT15134.1"/>
    <property type="molecule type" value="Genomic_DNA"/>
</dbReference>
<evidence type="ECO:0000313" key="3">
    <source>
        <dbReference type="EMBL" id="OCT15134.1"/>
    </source>
</evidence>
<keyword evidence="4" id="KW-1185">Reference proteome</keyword>
<keyword evidence="1" id="KW-0732">Signal</keyword>
<reference evidence="4" key="1">
    <citation type="submission" date="2016-05" db="EMBL/GenBank/DDBJ databases">
        <title>Paenibacillus oryzae. sp. nov., isolated from the rice root.</title>
        <authorList>
            <person name="Zhang J."/>
            <person name="Zhang X."/>
        </authorList>
    </citation>
    <scope>NUCLEOTIDE SEQUENCE [LARGE SCALE GENOMIC DNA]</scope>
    <source>
        <strain evidence="4">KCTC13222</strain>
    </source>
</reference>
<dbReference type="Gene3D" id="3.40.190.10">
    <property type="entry name" value="Periplasmic binding protein-like II"/>
    <property type="match status" value="2"/>
</dbReference>
<proteinExistence type="predicted"/>
<evidence type="ECO:0000256" key="1">
    <source>
        <dbReference type="SAM" id="SignalP"/>
    </source>
</evidence>
<dbReference type="RefSeq" id="WP_065852044.1">
    <property type="nucleotide sequence ID" value="NZ_LYPC01000014.1"/>
</dbReference>
<dbReference type="GO" id="GO:0035556">
    <property type="term" value="P:intracellular signal transduction"/>
    <property type="evidence" value="ECO:0007669"/>
    <property type="project" value="InterPro"/>
</dbReference>
<dbReference type="OrthoDB" id="7936627at2"/>
<gene>
    <name evidence="3" type="ORF">A8709_13575</name>
</gene>
<organism evidence="3 4">
    <name type="scientific">Paenibacillus pectinilyticus</name>
    <dbReference type="NCBI Taxonomy" id="512399"/>
    <lineage>
        <taxon>Bacteria</taxon>
        <taxon>Bacillati</taxon>
        <taxon>Bacillota</taxon>
        <taxon>Bacilli</taxon>
        <taxon>Bacillales</taxon>
        <taxon>Paenibacillaceae</taxon>
        <taxon>Paenibacillus</taxon>
    </lineage>
</organism>
<dbReference type="Pfam" id="PF12010">
    <property type="entry name" value="DUF3502"/>
    <property type="match status" value="1"/>
</dbReference>
<feature type="domain" description="PI-PLC Y-box" evidence="2">
    <location>
        <begin position="390"/>
        <end position="443"/>
    </location>
</feature>
<dbReference type="InterPro" id="IPR006059">
    <property type="entry name" value="SBP"/>
</dbReference>
<dbReference type="PROSITE" id="PS50008">
    <property type="entry name" value="PIPLC_Y_DOMAIN"/>
    <property type="match status" value="1"/>
</dbReference>
<feature type="chain" id="PRO_5038469269" description="PI-PLC Y-box domain-containing protein" evidence="1">
    <location>
        <begin position="24"/>
        <end position="510"/>
    </location>
</feature>
<evidence type="ECO:0000313" key="4">
    <source>
        <dbReference type="Proteomes" id="UP000093309"/>
    </source>
</evidence>
<accession>A0A1C1A3J8</accession>
<evidence type="ECO:0000259" key="2">
    <source>
        <dbReference type="PROSITE" id="PS50008"/>
    </source>
</evidence>
<name>A0A1C1A3J8_9BACL</name>
<dbReference type="STRING" id="512399.A8709_13575"/>
<comment type="caution">
    <text evidence="3">The sequence shown here is derived from an EMBL/GenBank/DDBJ whole genome shotgun (WGS) entry which is preliminary data.</text>
</comment>
<protein>
    <recommendedName>
        <fullName evidence="2">PI-PLC Y-box domain-containing protein</fullName>
    </recommendedName>
</protein>
<feature type="signal peptide" evidence="1">
    <location>
        <begin position="1"/>
        <end position="23"/>
    </location>
</feature>
<dbReference type="AlphaFoldDB" id="A0A1C1A3J8"/>
<dbReference type="Proteomes" id="UP000093309">
    <property type="component" value="Unassembled WGS sequence"/>
</dbReference>
<sequence length="510" mass="56291">MKKGITLVKSAFLMPLALSLVLAGCSSNKSTDTGSSASPKNTDAVSTQAPKLKPAEVSIYYPGSPQKDVALVEGEMNKILKEKINATVKINAVDWSNWTQKINLMSASNEPFDLVFTASWDNFSGNIAKGAFVDMLPLMDKYGQDIKKSINPLFISGNTLNGKLYALPTQKEFASQQGMFLLKDLVDKYNIDIKSINKLSDLEPILQTIKDKEPDVIPMWGTSNWKQVLPYESIGNAKVPGALVKGGDLKVVNQYEQADIKQYYELMYSWNKKGFFQKDAATNTDGTPSAKAGKVFAQWSQLKPGADGEYNTTHDRKVVQVELEKTPFTTTGDLNNSMLAISRTSNDPERAMMVLNLLHSDAKLLNLLVNGVEGKQYVKVAGKDNVIKLPDGVKAGDTGYTPGANWMFGNQFLNYLWDNEDPQKWQKYDTFNKAATATKALGFTFDSSNTKNEEAAIVSIYDSYREGLGAGVLDPAKALPEMNDKLKKAGVDKVIAEMQKQLDEFMKNKK</sequence>
<dbReference type="SUPFAM" id="SSF53850">
    <property type="entry name" value="Periplasmic binding protein-like II"/>
    <property type="match status" value="1"/>
</dbReference>
<dbReference type="Pfam" id="PF01547">
    <property type="entry name" value="SBP_bac_1"/>
    <property type="match status" value="1"/>
</dbReference>
<dbReference type="GO" id="GO:0004435">
    <property type="term" value="F:phosphatidylinositol-4,5-bisphosphate phospholipase C activity"/>
    <property type="evidence" value="ECO:0007669"/>
    <property type="project" value="InterPro"/>
</dbReference>
<dbReference type="InterPro" id="IPR001711">
    <property type="entry name" value="PLipase_C_Pinositol-sp_Y"/>
</dbReference>
<dbReference type="InterPro" id="IPR022627">
    <property type="entry name" value="DUF3502"/>
</dbReference>
<dbReference type="PROSITE" id="PS51257">
    <property type="entry name" value="PROKAR_LIPOPROTEIN"/>
    <property type="match status" value="1"/>
</dbReference>